<evidence type="ECO:0000313" key="3">
    <source>
        <dbReference type="EMBL" id="JAC08283.1"/>
    </source>
</evidence>
<sequence>MRSWAFLFIAIAFVAASQAAIYPWIPLPPWWFRAPDKDTPPLVNIQQHGGNYHLSSIEGKAYQALSPASVVQPPVSAVHVQSVPAASLQYLQNGQAIVLISPAVPQSAAGTGDAGSGTGTESPGSESTEPGNVADQDPPREPAPVTEQSEDYDATESS</sequence>
<proteinExistence type="evidence at transcript level"/>
<accession>A0A023EFU2</accession>
<feature type="chain" id="PRO_5001513871" evidence="2">
    <location>
        <begin position="20"/>
        <end position="158"/>
    </location>
</feature>
<feature type="compositionally biased region" description="Low complexity" evidence="1">
    <location>
        <begin position="119"/>
        <end position="131"/>
    </location>
</feature>
<feature type="compositionally biased region" description="Acidic residues" evidence="1">
    <location>
        <begin position="148"/>
        <end position="158"/>
    </location>
</feature>
<dbReference type="VEuPathDB" id="VectorBase:AALFPA_051702"/>
<dbReference type="VEuPathDB" id="VectorBase:AALC636_018079"/>
<keyword evidence="2" id="KW-0732">Signal</keyword>
<protein>
    <submittedName>
        <fullName evidence="3">Putative secreted protein</fullName>
    </submittedName>
</protein>
<evidence type="ECO:0000256" key="2">
    <source>
        <dbReference type="SAM" id="SignalP"/>
    </source>
</evidence>
<feature type="region of interest" description="Disordered" evidence="1">
    <location>
        <begin position="106"/>
        <end position="158"/>
    </location>
</feature>
<organism evidence="3">
    <name type="scientific">Aedes albopictus</name>
    <name type="common">Asian tiger mosquito</name>
    <name type="synonym">Stegomyia albopicta</name>
    <dbReference type="NCBI Taxonomy" id="7160"/>
    <lineage>
        <taxon>Eukaryota</taxon>
        <taxon>Metazoa</taxon>
        <taxon>Ecdysozoa</taxon>
        <taxon>Arthropoda</taxon>
        <taxon>Hexapoda</taxon>
        <taxon>Insecta</taxon>
        <taxon>Pterygota</taxon>
        <taxon>Neoptera</taxon>
        <taxon>Endopterygota</taxon>
        <taxon>Diptera</taxon>
        <taxon>Nematocera</taxon>
        <taxon>Culicoidea</taxon>
        <taxon>Culicidae</taxon>
        <taxon>Culicinae</taxon>
        <taxon>Aedini</taxon>
        <taxon>Aedes</taxon>
        <taxon>Stegomyia</taxon>
    </lineage>
</organism>
<dbReference type="AlphaFoldDB" id="A0A023EFU2"/>
<dbReference type="VEuPathDB" id="VectorBase:AALF023575"/>
<evidence type="ECO:0000256" key="1">
    <source>
        <dbReference type="SAM" id="MobiDB-lite"/>
    </source>
</evidence>
<feature type="signal peptide" evidence="2">
    <location>
        <begin position="1"/>
        <end position="19"/>
    </location>
</feature>
<dbReference type="EMBL" id="GAPW01005315">
    <property type="protein sequence ID" value="JAC08283.1"/>
    <property type="molecule type" value="mRNA"/>
</dbReference>
<reference evidence="3" key="1">
    <citation type="journal article" date="2014" name="PLoS Negl. Trop. Dis.">
        <title>Identification and characterization of seminal fluid proteins in the Asian tiger mosquito, Aedes albopictus.</title>
        <authorList>
            <person name="Boes K.E."/>
            <person name="Ribeiro J.M."/>
            <person name="Wong A."/>
            <person name="Harrington L.C."/>
            <person name="Wolfner M.F."/>
            <person name="Sirot L.K."/>
        </authorList>
    </citation>
    <scope>NUCLEOTIDE SEQUENCE</scope>
    <source>
        <tissue evidence="3">Reproductive organs</tissue>
    </source>
</reference>
<name>A0A023EFU2_AEDAL</name>